<comment type="caution">
    <text evidence="1">The sequence shown here is derived from an EMBL/GenBank/DDBJ whole genome shotgun (WGS) entry which is preliminary data.</text>
</comment>
<organism evidence="1 2">
    <name type="scientific">Cardiocondyla obscurior</name>
    <dbReference type="NCBI Taxonomy" id="286306"/>
    <lineage>
        <taxon>Eukaryota</taxon>
        <taxon>Metazoa</taxon>
        <taxon>Ecdysozoa</taxon>
        <taxon>Arthropoda</taxon>
        <taxon>Hexapoda</taxon>
        <taxon>Insecta</taxon>
        <taxon>Pterygota</taxon>
        <taxon>Neoptera</taxon>
        <taxon>Endopterygota</taxon>
        <taxon>Hymenoptera</taxon>
        <taxon>Apocrita</taxon>
        <taxon>Aculeata</taxon>
        <taxon>Formicoidea</taxon>
        <taxon>Formicidae</taxon>
        <taxon>Myrmicinae</taxon>
        <taxon>Cardiocondyla</taxon>
    </lineage>
</organism>
<keyword evidence="2" id="KW-1185">Reference proteome</keyword>
<evidence type="ECO:0000313" key="1">
    <source>
        <dbReference type="EMBL" id="KAL0115120.1"/>
    </source>
</evidence>
<accession>A0AAW2FJ70</accession>
<dbReference type="Proteomes" id="UP001430953">
    <property type="component" value="Unassembled WGS sequence"/>
</dbReference>
<dbReference type="AlphaFoldDB" id="A0AAW2FJ70"/>
<reference evidence="1 2" key="1">
    <citation type="submission" date="2023-03" db="EMBL/GenBank/DDBJ databases">
        <title>High recombination rates correlate with genetic variation in Cardiocondyla obscurior ants.</title>
        <authorList>
            <person name="Errbii M."/>
        </authorList>
    </citation>
    <scope>NUCLEOTIDE SEQUENCE [LARGE SCALE GENOMIC DNA]</scope>
    <source>
        <strain evidence="1">Alpha-2009</strain>
        <tissue evidence="1">Whole body</tissue>
    </source>
</reference>
<dbReference type="EMBL" id="JADYXP020000010">
    <property type="protein sequence ID" value="KAL0115120.1"/>
    <property type="molecule type" value="Genomic_DNA"/>
</dbReference>
<sequence>MFKKIYEASEFLDRRHVHCKYFNVCTPDSNLITVISVEILGCTIRSICKFRRDVPCFASRTRNV</sequence>
<proteinExistence type="predicted"/>
<gene>
    <name evidence="1" type="ORF">PUN28_010599</name>
</gene>
<evidence type="ECO:0000313" key="2">
    <source>
        <dbReference type="Proteomes" id="UP001430953"/>
    </source>
</evidence>
<name>A0AAW2FJ70_9HYME</name>
<protein>
    <submittedName>
        <fullName evidence="1">Uncharacterized protein</fullName>
    </submittedName>
</protein>